<accession>A0A291H0P7</accession>
<dbReference type="KEGG" id="bgg:CFK41_14975"/>
<proteinExistence type="predicted"/>
<dbReference type="EMBL" id="CP023564">
    <property type="protein sequence ID" value="ATG55934.1"/>
    <property type="molecule type" value="Genomic_DNA"/>
</dbReference>
<dbReference type="PANTHER" id="PTHR40254:SF1">
    <property type="entry name" value="BLR0577 PROTEIN"/>
    <property type="match status" value="1"/>
</dbReference>
<dbReference type="RefSeq" id="WP_096800394.1">
    <property type="nucleotide sequence ID" value="NZ_CP023564.1"/>
</dbReference>
<feature type="compositionally biased region" description="Basic and acidic residues" evidence="1">
    <location>
        <begin position="563"/>
        <end position="573"/>
    </location>
</feature>
<evidence type="ECO:0000313" key="3">
    <source>
        <dbReference type="EMBL" id="ATG55934.1"/>
    </source>
</evidence>
<dbReference type="InterPro" id="IPR036188">
    <property type="entry name" value="FAD/NAD-bd_sf"/>
</dbReference>
<gene>
    <name evidence="3" type="ORF">CFK41_14975</name>
</gene>
<sequence length="573" mass="60286">MAEPASVATGRPLRLLVVGGGPKALFALEELAARGAGRGCSPDHAGPRLEITVVDPAGPLGAGTAYHPAQPHHLRLNVASTILDAPSTGSSVSFEDWARTTHPELGDEPYPPRAVVGEYLQERWRRMEEDLALWARIRHHRGRALAVERDGCRWRVEVTGVPQMLGPADEVLLATGHAAAHEGALGATWSAALPLRPSVLPVQEMLSCEHVPPGCRVAMRGGALTFVDGALSLTLGRGAVFRPEGSGAPRLVHHRSPEEPAVILPTTRHGLLLDAKPPPGQPLPEVAERARAQGAAQLESAGPLSPPRVLDLVVEVASEMLSGSGAPVQERRRAVAHTLETGAEPDLPPGPGRAERALRRSIAVAEGSRPGGPAWALGRTWVQLYPQLTAALRGSDADHVTWSRFLAAAQVLERFAFGPPLEAARMLVAMLDSGALDLSWVDAGTALRSDGVHGIPPGSAAPDVVVDAVVPPPGLRGITDPLAQHLLDSGLVALRPGRRGAVVEPDGTALTSAGDRAEGLALLGRATEDHVIGHDTLNRHLHGETGAWADRISRRALGSPVDTDQHRDSEETA</sequence>
<dbReference type="PANTHER" id="PTHR40254">
    <property type="entry name" value="BLR0577 PROTEIN"/>
    <property type="match status" value="1"/>
</dbReference>
<dbReference type="Proteomes" id="UP000217889">
    <property type="component" value="Chromosome"/>
</dbReference>
<dbReference type="OrthoDB" id="3653265at2"/>
<reference evidence="3 4" key="1">
    <citation type="journal article" date="2014" name="Int. J. Syst. Evol. Microbiol.">
        <title>Brachybacterium ginsengisoli sp. nov., isolated from soil of a ginseng field.</title>
        <authorList>
            <person name="Hoang V.A."/>
            <person name="Kim Y.J."/>
            <person name="Nguyen N.L."/>
            <person name="Yang D.C."/>
        </authorList>
    </citation>
    <scope>NUCLEOTIDE SEQUENCE [LARGE SCALE GENOMIC DNA]</scope>
    <source>
        <strain evidence="3 4">DCY80</strain>
    </source>
</reference>
<dbReference type="Pfam" id="PF13454">
    <property type="entry name" value="NAD_binding_9"/>
    <property type="match status" value="1"/>
</dbReference>
<feature type="domain" description="FAD-dependent urate hydroxylase HpyO/Asp monooxygenase CreE-like FAD/NAD(P)-binding" evidence="2">
    <location>
        <begin position="17"/>
        <end position="177"/>
    </location>
</feature>
<keyword evidence="4" id="KW-1185">Reference proteome</keyword>
<evidence type="ECO:0000259" key="2">
    <source>
        <dbReference type="Pfam" id="PF13454"/>
    </source>
</evidence>
<evidence type="ECO:0000256" key="1">
    <source>
        <dbReference type="SAM" id="MobiDB-lite"/>
    </source>
</evidence>
<dbReference type="InterPro" id="IPR052189">
    <property type="entry name" value="L-asp_N-monooxygenase_NS-form"/>
</dbReference>
<name>A0A291H0P7_9MICO</name>
<dbReference type="SUPFAM" id="SSF51905">
    <property type="entry name" value="FAD/NAD(P)-binding domain"/>
    <property type="match status" value="1"/>
</dbReference>
<dbReference type="Gene3D" id="3.50.50.60">
    <property type="entry name" value="FAD/NAD(P)-binding domain"/>
    <property type="match status" value="1"/>
</dbReference>
<dbReference type="InterPro" id="IPR038732">
    <property type="entry name" value="HpyO/CreE_NAD-binding"/>
</dbReference>
<evidence type="ECO:0000313" key="4">
    <source>
        <dbReference type="Proteomes" id="UP000217889"/>
    </source>
</evidence>
<feature type="region of interest" description="Disordered" evidence="1">
    <location>
        <begin position="552"/>
        <end position="573"/>
    </location>
</feature>
<dbReference type="AlphaFoldDB" id="A0A291H0P7"/>
<protein>
    <submittedName>
        <fullName evidence="3">Amino acid decarboxylase</fullName>
    </submittedName>
</protein>
<organism evidence="3 4">
    <name type="scientific">Brachybacterium ginsengisoli</name>
    <dbReference type="NCBI Taxonomy" id="1331682"/>
    <lineage>
        <taxon>Bacteria</taxon>
        <taxon>Bacillati</taxon>
        <taxon>Actinomycetota</taxon>
        <taxon>Actinomycetes</taxon>
        <taxon>Micrococcales</taxon>
        <taxon>Dermabacteraceae</taxon>
        <taxon>Brachybacterium</taxon>
    </lineage>
</organism>